<keyword evidence="3" id="KW-1185">Reference proteome</keyword>
<gene>
    <name evidence="2" type="ORF">UHOR_00223</name>
</gene>
<evidence type="ECO:0000313" key="3">
    <source>
        <dbReference type="Proteomes" id="UP000006174"/>
    </source>
</evidence>
<organism evidence="2 3">
    <name type="scientific">Ustilago hordei</name>
    <name type="common">Barley covered smut fungus</name>
    <dbReference type="NCBI Taxonomy" id="120017"/>
    <lineage>
        <taxon>Eukaryota</taxon>
        <taxon>Fungi</taxon>
        <taxon>Dikarya</taxon>
        <taxon>Basidiomycota</taxon>
        <taxon>Ustilaginomycotina</taxon>
        <taxon>Ustilaginomycetes</taxon>
        <taxon>Ustilaginales</taxon>
        <taxon>Ustilaginaceae</taxon>
        <taxon>Ustilago</taxon>
    </lineage>
</organism>
<accession>I2G3W6</accession>
<name>I2G3W6_USTHO</name>
<dbReference type="EMBL" id="CAGI01000186">
    <property type="protein sequence ID" value="CCF53859.1"/>
    <property type="molecule type" value="Genomic_DNA"/>
</dbReference>
<dbReference type="AlphaFoldDB" id="I2G3W6"/>
<comment type="caution">
    <text evidence="2">The sequence shown here is derived from an EMBL/GenBank/DDBJ whole genome shotgun (WGS) entry which is preliminary data.</text>
</comment>
<reference evidence="2 3" key="1">
    <citation type="journal article" date="2012" name="Plant Cell">
        <title>Genome comparison of barley and maize smut fungi reveals targeted loss of RNA silencing components and species-specific presence of transposable elements.</title>
        <authorList>
            <person name="Laurie J.D."/>
            <person name="Ali S."/>
            <person name="Linning R."/>
            <person name="Mannhaupt G."/>
            <person name="Wong P."/>
            <person name="Gueldener U."/>
            <person name="Muensterkoetter M."/>
            <person name="Moore R."/>
            <person name="Kahmann R."/>
            <person name="Bakkeren G."/>
            <person name="Schirawski J."/>
        </authorList>
    </citation>
    <scope>NUCLEOTIDE SEQUENCE [LARGE SCALE GENOMIC DNA]</scope>
    <source>
        <strain evidence="3">Uh4875-4</strain>
    </source>
</reference>
<sequence length="278" mass="30592">MPLLKSEKAANAKTCLNQNKQGGGKECSRQGTKGGGHDAARRSKEGLIQVSECNLDEGDPFFDSCSRCSFALMQWVKLQDFAVLLQCRMTRNATCALRVGASETRVVLLRVATTNSTEATKITLLSRGFHSRSFLLTDMSEPYRVTGLNEPICPISPNRMKLSWVKHDCRLPWTTVLNARRSGSRISTTIADCCHTVALAQHLPSTLSKSTPRCDCYTPLSESLRSTAKLQPESAWYAYRDPSARSRGSILTCLSDLGPGITWPSTARAGEEQMLARE</sequence>
<dbReference type="Proteomes" id="UP000006174">
    <property type="component" value="Unassembled WGS sequence"/>
</dbReference>
<feature type="region of interest" description="Disordered" evidence="1">
    <location>
        <begin position="19"/>
        <end position="42"/>
    </location>
</feature>
<protein>
    <submittedName>
        <fullName evidence="2">Uncharacterized protein</fullName>
    </submittedName>
</protein>
<evidence type="ECO:0000256" key="1">
    <source>
        <dbReference type="SAM" id="MobiDB-lite"/>
    </source>
</evidence>
<evidence type="ECO:0000313" key="2">
    <source>
        <dbReference type="EMBL" id="CCF53859.1"/>
    </source>
</evidence>
<proteinExistence type="predicted"/>
<dbReference type="HOGENOM" id="CLU_1001829_0_0_1"/>